<dbReference type="Proteomes" id="UP000266841">
    <property type="component" value="Unassembled WGS sequence"/>
</dbReference>
<dbReference type="AlphaFoldDB" id="K0RXG8"/>
<evidence type="ECO:0000313" key="2">
    <source>
        <dbReference type="EMBL" id="EJK53546.1"/>
    </source>
</evidence>
<sequence>SAIGTAAFFDYISREHALCHKDRLSVESYEREHGDLHEMVKEYYAVEGFVGLLLSPRAPRRGDGFVCCSTCRNGLRAARARLVTPPKFSIANNFATGALPESLTFSQEDGTERTFDVPEEALTPEIRAAIAPYRPHSYVISYSGGRHASIKGTYQFFDSNVSQIGNAVDHIRNASNIASNIFIVMGGRMTPRQKWILSNATTNRPNPKPAEQKQILQQNFPLRANSYNESYDPKAPAKAIPNTTARATIWRRADFFDYSSESYDLLIPPARATIFAIPPANATVNAIPPTRAMNSFQ</sequence>
<accession>K0RXG8</accession>
<organism evidence="2 3">
    <name type="scientific">Thalassiosira oceanica</name>
    <name type="common">Marine diatom</name>
    <dbReference type="NCBI Taxonomy" id="159749"/>
    <lineage>
        <taxon>Eukaryota</taxon>
        <taxon>Sar</taxon>
        <taxon>Stramenopiles</taxon>
        <taxon>Ochrophyta</taxon>
        <taxon>Bacillariophyta</taxon>
        <taxon>Coscinodiscophyceae</taxon>
        <taxon>Thalassiosirophycidae</taxon>
        <taxon>Thalassiosirales</taxon>
        <taxon>Thalassiosiraceae</taxon>
        <taxon>Thalassiosira</taxon>
    </lineage>
</organism>
<protein>
    <recommendedName>
        <fullName evidence="1">DUF6570 domain-containing protein</fullName>
    </recommendedName>
</protein>
<dbReference type="Pfam" id="PF20209">
    <property type="entry name" value="DUF6570"/>
    <property type="match status" value="1"/>
</dbReference>
<comment type="caution">
    <text evidence="2">The sequence shown here is derived from an EMBL/GenBank/DDBJ whole genome shotgun (WGS) entry which is preliminary data.</text>
</comment>
<name>K0RXG8_THAOC</name>
<gene>
    <name evidence="2" type="ORF">THAOC_26999</name>
</gene>
<proteinExistence type="predicted"/>
<reference evidence="2 3" key="1">
    <citation type="journal article" date="2012" name="Genome Biol.">
        <title>Genome and low-iron response of an oceanic diatom adapted to chronic iron limitation.</title>
        <authorList>
            <person name="Lommer M."/>
            <person name="Specht M."/>
            <person name="Roy A.S."/>
            <person name="Kraemer L."/>
            <person name="Andreson R."/>
            <person name="Gutowska M.A."/>
            <person name="Wolf J."/>
            <person name="Bergner S.V."/>
            <person name="Schilhabel M.B."/>
            <person name="Klostermeier U.C."/>
            <person name="Beiko R.G."/>
            <person name="Rosenstiel P."/>
            <person name="Hippler M."/>
            <person name="Laroche J."/>
        </authorList>
    </citation>
    <scope>NUCLEOTIDE SEQUENCE [LARGE SCALE GENOMIC DNA]</scope>
    <source>
        <strain evidence="2 3">CCMP1005</strain>
    </source>
</reference>
<evidence type="ECO:0000313" key="3">
    <source>
        <dbReference type="Proteomes" id="UP000266841"/>
    </source>
</evidence>
<feature type="domain" description="DUF6570" evidence="1">
    <location>
        <begin position="86"/>
        <end position="198"/>
    </location>
</feature>
<dbReference type="EMBL" id="AGNL01037577">
    <property type="protein sequence ID" value="EJK53546.1"/>
    <property type="molecule type" value="Genomic_DNA"/>
</dbReference>
<dbReference type="InterPro" id="IPR046700">
    <property type="entry name" value="DUF6570"/>
</dbReference>
<evidence type="ECO:0000259" key="1">
    <source>
        <dbReference type="Pfam" id="PF20209"/>
    </source>
</evidence>
<feature type="non-terminal residue" evidence="2">
    <location>
        <position position="1"/>
    </location>
</feature>
<dbReference type="OrthoDB" id="100208at2759"/>
<keyword evidence="3" id="KW-1185">Reference proteome</keyword>